<protein>
    <recommendedName>
        <fullName evidence="2">SigF-like NTF2-like domain-containing protein</fullName>
    </recommendedName>
</protein>
<dbReference type="PANTHER" id="PTHR35393:SF1">
    <property type="entry name" value="SNOAL-LIKE DOMAIN-CONTAINING PROTEIN"/>
    <property type="match status" value="1"/>
</dbReference>
<evidence type="ECO:0000313" key="4">
    <source>
        <dbReference type="Proteomes" id="UP000054007"/>
    </source>
</evidence>
<keyword evidence="1" id="KW-1133">Transmembrane helix</keyword>
<proteinExistence type="predicted"/>
<dbReference type="AlphaFoldDB" id="A0A0D7BT63"/>
<keyword evidence="1" id="KW-0472">Membrane</keyword>
<dbReference type="InterPro" id="IPR057514">
    <property type="entry name" value="NTF2_SigF"/>
</dbReference>
<evidence type="ECO:0000256" key="1">
    <source>
        <dbReference type="SAM" id="Phobius"/>
    </source>
</evidence>
<dbReference type="OrthoDB" id="2344312at2759"/>
<dbReference type="Proteomes" id="UP000054007">
    <property type="component" value="Unassembled WGS sequence"/>
</dbReference>
<dbReference type="PANTHER" id="PTHR35393">
    <property type="entry name" value="CHROMOSOME 1, WHOLE GENOME SHOTGUN SEQUENCE"/>
    <property type="match status" value="1"/>
</dbReference>
<dbReference type="EMBL" id="KN880436">
    <property type="protein sequence ID" value="KIY73359.1"/>
    <property type="molecule type" value="Genomic_DNA"/>
</dbReference>
<sequence length="186" mass="20706">MQNPAAEISDVFHKLTMASTQEIQLNTIKTYFTPDAGFKHPLCKVQQGENSRENLLGIYQWYRIMSPKIIGEVKSVIYDASLDVIILEVVQTFHIFLSPFKPAKSRLNVRLTLQDIGGLHYISLQEDYYHPEDLIALVLPPLIPIVSLILIIAAYISNIGAAVGHSVGFTGMKSEAPLSNGNGKRR</sequence>
<evidence type="ECO:0000259" key="2">
    <source>
        <dbReference type="Pfam" id="PF24840"/>
    </source>
</evidence>
<organism evidence="3 4">
    <name type="scientific">Cylindrobasidium torrendii FP15055 ss-10</name>
    <dbReference type="NCBI Taxonomy" id="1314674"/>
    <lineage>
        <taxon>Eukaryota</taxon>
        <taxon>Fungi</taxon>
        <taxon>Dikarya</taxon>
        <taxon>Basidiomycota</taxon>
        <taxon>Agaricomycotina</taxon>
        <taxon>Agaricomycetes</taxon>
        <taxon>Agaricomycetidae</taxon>
        <taxon>Agaricales</taxon>
        <taxon>Marasmiineae</taxon>
        <taxon>Physalacriaceae</taxon>
        <taxon>Cylindrobasidium</taxon>
    </lineage>
</organism>
<keyword evidence="1" id="KW-0812">Transmembrane</keyword>
<gene>
    <name evidence="3" type="ORF">CYLTODRAFT_439917</name>
</gene>
<evidence type="ECO:0000313" key="3">
    <source>
        <dbReference type="EMBL" id="KIY73359.1"/>
    </source>
</evidence>
<reference evidence="3 4" key="1">
    <citation type="journal article" date="2015" name="Fungal Genet. Biol.">
        <title>Evolution of novel wood decay mechanisms in Agaricales revealed by the genome sequences of Fistulina hepatica and Cylindrobasidium torrendii.</title>
        <authorList>
            <person name="Floudas D."/>
            <person name="Held B.W."/>
            <person name="Riley R."/>
            <person name="Nagy L.G."/>
            <person name="Koehler G."/>
            <person name="Ransdell A.S."/>
            <person name="Younus H."/>
            <person name="Chow J."/>
            <person name="Chiniquy J."/>
            <person name="Lipzen A."/>
            <person name="Tritt A."/>
            <person name="Sun H."/>
            <person name="Haridas S."/>
            <person name="LaButti K."/>
            <person name="Ohm R.A."/>
            <person name="Kues U."/>
            <person name="Blanchette R.A."/>
            <person name="Grigoriev I.V."/>
            <person name="Minto R.E."/>
            <person name="Hibbett D.S."/>
        </authorList>
    </citation>
    <scope>NUCLEOTIDE SEQUENCE [LARGE SCALE GENOMIC DNA]</scope>
    <source>
        <strain evidence="3 4">FP15055 ss-10</strain>
    </source>
</reference>
<feature type="domain" description="SigF-like NTF2-like" evidence="2">
    <location>
        <begin position="1"/>
        <end position="169"/>
    </location>
</feature>
<dbReference type="STRING" id="1314674.A0A0D7BT63"/>
<keyword evidence="4" id="KW-1185">Reference proteome</keyword>
<accession>A0A0D7BT63</accession>
<name>A0A0D7BT63_9AGAR</name>
<dbReference type="Pfam" id="PF24840">
    <property type="entry name" value="NTF2_SigF"/>
    <property type="match status" value="1"/>
</dbReference>
<feature type="transmembrane region" description="Helical" evidence="1">
    <location>
        <begin position="134"/>
        <end position="156"/>
    </location>
</feature>